<dbReference type="Proteomes" id="UP000238823">
    <property type="component" value="Unassembled WGS sequence"/>
</dbReference>
<proteinExistence type="predicted"/>
<reference evidence="3 4" key="1">
    <citation type="submission" date="2018-03" db="EMBL/GenBank/DDBJ databases">
        <title>Draft Genome Sequences of the Obligatory Marine Myxobacteria Enhygromyxa salina SWB007.</title>
        <authorList>
            <person name="Poehlein A."/>
            <person name="Moghaddam J.A."/>
            <person name="Harms H."/>
            <person name="Alanjari M."/>
            <person name="Koenig G.M."/>
            <person name="Daniel R."/>
            <person name="Schaeberle T.F."/>
        </authorList>
    </citation>
    <scope>NUCLEOTIDE SEQUENCE [LARGE SCALE GENOMIC DNA]</scope>
    <source>
        <strain evidence="3 4">SWB007</strain>
    </source>
</reference>
<sequence>MVAIEDGQSVGVLESFAEELGGVADDIPAVDFFAGLSALELGRVASLWRACGHLDATEIPAATAVAESLIRAMPDEGDAHGAIAVRTFAETILGRCRSVSSSGGNLYLGARPPGAQLRAFELLRLRTPLIPFAYAAANKALLHGLPDGSEVTLIDVGIGRGGQLRALLRNPVARRQISRLHVVGVEPDSDQQSERGALELAGRQVLDTAAELGVEATFTAVAKRAEQLRLDDFPPMRGRVLANAAFAVHHVVPSGPGELDREGVLALLHELGAQTVVLTEPDSDHVDDHLPLRLLYAYRHYRSVAACLDATLEAAEARLVWTEFFAPEVRNVIGHDGTGRSERHELSRTWAGRLERAGWELDSPRDLVPRAGTPDGFALDESAWAFRLLFGGVPLLAVLRGRK</sequence>
<gene>
    <name evidence="3" type="ORF">ENSA7_23330</name>
</gene>
<evidence type="ECO:0000313" key="3">
    <source>
        <dbReference type="EMBL" id="PRQ07894.1"/>
    </source>
</evidence>
<comment type="caution">
    <text evidence="3">The sequence shown here is derived from an EMBL/GenBank/DDBJ whole genome shotgun (WGS) entry which is preliminary data.</text>
</comment>
<organism evidence="3 4">
    <name type="scientific">Enhygromyxa salina</name>
    <dbReference type="NCBI Taxonomy" id="215803"/>
    <lineage>
        <taxon>Bacteria</taxon>
        <taxon>Pseudomonadati</taxon>
        <taxon>Myxococcota</taxon>
        <taxon>Polyangia</taxon>
        <taxon>Nannocystales</taxon>
        <taxon>Nannocystaceae</taxon>
        <taxon>Enhygromyxa</taxon>
    </lineage>
</organism>
<evidence type="ECO:0000313" key="4">
    <source>
        <dbReference type="Proteomes" id="UP000238823"/>
    </source>
</evidence>
<dbReference type="EMBL" id="PVNL01000047">
    <property type="protein sequence ID" value="PRQ07894.1"/>
    <property type="molecule type" value="Genomic_DNA"/>
</dbReference>
<accession>A0A2S9YS22</accession>
<keyword evidence="2" id="KW-0804">Transcription</keyword>
<dbReference type="Pfam" id="PF03514">
    <property type="entry name" value="GRAS"/>
    <property type="match status" value="1"/>
</dbReference>
<keyword evidence="1" id="KW-0805">Transcription regulation</keyword>
<evidence type="ECO:0000256" key="1">
    <source>
        <dbReference type="ARBA" id="ARBA00023015"/>
    </source>
</evidence>
<protein>
    <submittedName>
        <fullName evidence="3">GRAS family transcription factor</fullName>
    </submittedName>
</protein>
<name>A0A2S9YS22_9BACT</name>
<dbReference type="PANTHER" id="PTHR31636">
    <property type="entry name" value="OSJNBA0084A10.13 PROTEIN-RELATED"/>
    <property type="match status" value="1"/>
</dbReference>
<dbReference type="AlphaFoldDB" id="A0A2S9YS22"/>
<evidence type="ECO:0000256" key="2">
    <source>
        <dbReference type="ARBA" id="ARBA00023163"/>
    </source>
</evidence>
<dbReference type="PROSITE" id="PS50985">
    <property type="entry name" value="GRAS"/>
    <property type="match status" value="1"/>
</dbReference>
<dbReference type="InterPro" id="IPR005202">
    <property type="entry name" value="TF_GRAS"/>
</dbReference>